<protein>
    <submittedName>
        <fullName evidence="1">Glycosyl transferase family 2</fullName>
    </submittedName>
</protein>
<dbReference type="Proteomes" id="UP000238801">
    <property type="component" value="Unassembled WGS sequence"/>
</dbReference>
<name>A0A2T0X7M5_9RHOB</name>
<reference evidence="1 2" key="1">
    <citation type="submission" date="2018-03" db="EMBL/GenBank/DDBJ databases">
        <title>Genomic Encyclopedia of Archaeal and Bacterial Type Strains, Phase II (KMG-II): from individual species to whole genera.</title>
        <authorList>
            <person name="Goeker M."/>
        </authorList>
    </citation>
    <scope>NUCLEOTIDE SEQUENCE [LARGE SCALE GENOMIC DNA]</scope>
    <source>
        <strain evidence="1 2">DSM 29318</strain>
    </source>
</reference>
<keyword evidence="2" id="KW-1185">Reference proteome</keyword>
<organism evidence="1 2">
    <name type="scientific">Hasllibacter halocynthiae</name>
    <dbReference type="NCBI Taxonomy" id="595589"/>
    <lineage>
        <taxon>Bacteria</taxon>
        <taxon>Pseudomonadati</taxon>
        <taxon>Pseudomonadota</taxon>
        <taxon>Alphaproteobacteria</taxon>
        <taxon>Rhodobacterales</taxon>
        <taxon>Roseobacteraceae</taxon>
        <taxon>Hasllibacter</taxon>
    </lineage>
</organism>
<dbReference type="Pfam" id="PF13704">
    <property type="entry name" value="Glyco_tranf_2_4"/>
    <property type="match status" value="1"/>
</dbReference>
<evidence type="ECO:0000313" key="2">
    <source>
        <dbReference type="Proteomes" id="UP000238801"/>
    </source>
</evidence>
<accession>A0A2T0X7M5</accession>
<sequence length="307" mass="34537">MKVRDAPGMLRQSRHGPVAAVTMVRDDAFFLQRWVAHYGALFGRRNLYVINHGGGRVVPEIAMGCNVISVPLNDPHKLEMHRWRSLNAMASMLRQWYRHVIVGDVDELVVVDPAEGTDLAGFLEGIGRTGVLTPFGLEVVHLPDEEPDPIGGRILGPRRHVRMAMHYAKPCILSKPAKLARGGHYSDYPKLDMPDCLYLLHLKYCDRDVFAQVADARNAATADLGGAERRGRGSTTGGHWLKAARDDDGIYEAFARMPRVDGIDFDDVRAGMRESWRRRKGANEFWEYDRFPAETLHRVPDRFAGLV</sequence>
<dbReference type="EMBL" id="PVTT01000001">
    <property type="protein sequence ID" value="PRY94939.1"/>
    <property type="molecule type" value="Genomic_DNA"/>
</dbReference>
<gene>
    <name evidence="1" type="ORF">BCF33_0545</name>
</gene>
<proteinExistence type="predicted"/>
<evidence type="ECO:0000313" key="1">
    <source>
        <dbReference type="EMBL" id="PRY94939.1"/>
    </source>
</evidence>
<comment type="caution">
    <text evidence="1">The sequence shown here is derived from an EMBL/GenBank/DDBJ whole genome shotgun (WGS) entry which is preliminary data.</text>
</comment>
<dbReference type="AlphaFoldDB" id="A0A2T0X7M5"/>
<dbReference type="GO" id="GO:0016740">
    <property type="term" value="F:transferase activity"/>
    <property type="evidence" value="ECO:0007669"/>
    <property type="project" value="UniProtKB-KW"/>
</dbReference>
<keyword evidence="1" id="KW-0808">Transferase</keyword>
<dbReference type="RefSeq" id="WP_245883694.1">
    <property type="nucleotide sequence ID" value="NZ_PVTT01000001.1"/>
</dbReference>